<dbReference type="EMBL" id="MGKO01000004">
    <property type="protein sequence ID" value="OGN27982.1"/>
    <property type="molecule type" value="Genomic_DNA"/>
</dbReference>
<name>A0A1F8GRD2_9BACT</name>
<evidence type="ECO:0000313" key="1">
    <source>
        <dbReference type="EMBL" id="OGN27982.1"/>
    </source>
</evidence>
<dbReference type="Proteomes" id="UP000178444">
    <property type="component" value="Unassembled WGS sequence"/>
</dbReference>
<dbReference type="InterPro" id="IPR051083">
    <property type="entry name" value="GrpII_Intron_Splice-Mob/Def"/>
</dbReference>
<dbReference type="SUPFAM" id="SSF56672">
    <property type="entry name" value="DNA/RNA polymerases"/>
    <property type="match status" value="1"/>
</dbReference>
<sequence>MKIYYDVFSKIVSLESLFLAWQEFRKGKSAKEDVQQFEFNLEENIFQLHDELANGLYRHGPYEGFFVHDPKRRHIHKALVRDRVVHHAIFSVINPIFEETFIPTSFSCRVGFGAHRGVARLHQMLRSVSCNGTRSCFALKCDIKKFFDSIDHNVLLDLIGNRMKDPSAGILVSEVINSYATRERERAETATEKPVCPSVT</sequence>
<protein>
    <recommendedName>
        <fullName evidence="3">Reverse transcriptase domain-containing protein</fullName>
    </recommendedName>
</protein>
<gene>
    <name evidence="1" type="ORF">A2941_03065</name>
</gene>
<accession>A0A1F8GRD2</accession>
<dbReference type="InterPro" id="IPR043502">
    <property type="entry name" value="DNA/RNA_pol_sf"/>
</dbReference>
<evidence type="ECO:0008006" key="3">
    <source>
        <dbReference type="Google" id="ProtNLM"/>
    </source>
</evidence>
<dbReference type="AlphaFoldDB" id="A0A1F8GRD2"/>
<evidence type="ECO:0000313" key="2">
    <source>
        <dbReference type="Proteomes" id="UP000178444"/>
    </source>
</evidence>
<reference evidence="1 2" key="1">
    <citation type="journal article" date="2016" name="Nat. Commun.">
        <title>Thousands of microbial genomes shed light on interconnected biogeochemical processes in an aquifer system.</title>
        <authorList>
            <person name="Anantharaman K."/>
            <person name="Brown C.T."/>
            <person name="Hug L.A."/>
            <person name="Sharon I."/>
            <person name="Castelle C.J."/>
            <person name="Probst A.J."/>
            <person name="Thomas B.C."/>
            <person name="Singh A."/>
            <person name="Wilkins M.J."/>
            <person name="Karaoz U."/>
            <person name="Brodie E.L."/>
            <person name="Williams K.H."/>
            <person name="Hubbard S.S."/>
            <person name="Banfield J.F."/>
        </authorList>
    </citation>
    <scope>NUCLEOTIDE SEQUENCE [LARGE SCALE GENOMIC DNA]</scope>
</reference>
<organism evidence="1 2">
    <name type="scientific">Candidatus Yanofskybacteria bacterium RIFCSPLOWO2_01_FULL_49_17</name>
    <dbReference type="NCBI Taxonomy" id="1802700"/>
    <lineage>
        <taxon>Bacteria</taxon>
        <taxon>Candidatus Yanofskyibacteriota</taxon>
    </lineage>
</organism>
<proteinExistence type="predicted"/>
<dbReference type="PANTHER" id="PTHR34047">
    <property type="entry name" value="NUCLEAR INTRON MATURASE 1, MITOCHONDRIAL-RELATED"/>
    <property type="match status" value="1"/>
</dbReference>
<comment type="caution">
    <text evidence="1">The sequence shown here is derived from an EMBL/GenBank/DDBJ whole genome shotgun (WGS) entry which is preliminary data.</text>
</comment>
<dbReference type="PANTHER" id="PTHR34047:SF8">
    <property type="entry name" value="PROTEIN YKFC"/>
    <property type="match status" value="1"/>
</dbReference>